<keyword evidence="3" id="KW-1185">Reference proteome</keyword>
<dbReference type="RefSeq" id="WP_072955065.1">
    <property type="nucleotide sequence ID" value="NZ_FQUT01000003.1"/>
</dbReference>
<protein>
    <submittedName>
        <fullName evidence="2">Uncharacterized protein YigE, DUF2233 family</fullName>
    </submittedName>
</protein>
<dbReference type="InterPro" id="IPR018711">
    <property type="entry name" value="NAGPA"/>
</dbReference>
<dbReference type="OrthoDB" id="5515706at2"/>
<organism evidence="2 3">
    <name type="scientific">Chryseobacterium arachidis</name>
    <dbReference type="NCBI Taxonomy" id="1416778"/>
    <lineage>
        <taxon>Bacteria</taxon>
        <taxon>Pseudomonadati</taxon>
        <taxon>Bacteroidota</taxon>
        <taxon>Flavobacteriia</taxon>
        <taxon>Flavobacteriales</taxon>
        <taxon>Weeksellaceae</taxon>
        <taxon>Chryseobacterium group</taxon>
        <taxon>Chryseobacterium</taxon>
    </lineage>
</organism>
<dbReference type="STRING" id="1416778.SAMN05443633_103244"/>
<accession>A0A1M4ZRH8</accession>
<dbReference type="AlphaFoldDB" id="A0A1M4ZRH8"/>
<dbReference type="Pfam" id="PF09992">
    <property type="entry name" value="NAGPA"/>
    <property type="match status" value="1"/>
</dbReference>
<evidence type="ECO:0000259" key="1">
    <source>
        <dbReference type="Pfam" id="PF09992"/>
    </source>
</evidence>
<feature type="domain" description="Phosphodiester glycosidase" evidence="1">
    <location>
        <begin position="69"/>
        <end position="220"/>
    </location>
</feature>
<dbReference type="PROSITE" id="PS51257">
    <property type="entry name" value="PROKAR_LIPOPROTEIN"/>
    <property type="match status" value="1"/>
</dbReference>
<gene>
    <name evidence="2" type="ORF">SAMN05443633_103244</name>
</gene>
<name>A0A1M4ZRH8_9FLAO</name>
<reference evidence="3" key="1">
    <citation type="submission" date="2016-11" db="EMBL/GenBank/DDBJ databases">
        <authorList>
            <person name="Varghese N."/>
            <person name="Submissions S."/>
        </authorList>
    </citation>
    <scope>NUCLEOTIDE SEQUENCE [LARGE SCALE GENOMIC DNA]</scope>
    <source>
        <strain evidence="3">DSM 27619</strain>
    </source>
</reference>
<proteinExistence type="predicted"/>
<dbReference type="EMBL" id="FQUT01000003">
    <property type="protein sequence ID" value="SHF20608.1"/>
    <property type="molecule type" value="Genomic_DNA"/>
</dbReference>
<dbReference type="Proteomes" id="UP000184518">
    <property type="component" value="Unassembled WGS sequence"/>
</dbReference>
<evidence type="ECO:0000313" key="3">
    <source>
        <dbReference type="Proteomes" id="UP000184518"/>
    </source>
</evidence>
<sequence>MNILSKILLSFLFIILISCENEIKINPDFVIYSVNSKNEKVELFWKNEKNQPLKSIQNLKTYVTTKNKKLKFAMNGGMFIENNIPKGLYIENFKTLVPIDTLKGEGNFYLQPNGIFYITKSNKYKIVSTENFKHHSNIKFATQSGPMLINKGKINSIFKQDSKNLNIRNGVGILKNGNPVFVMSKKEINFHNFALLFKNLGCEQALYLDGFVSRTYFPEEKWIQEDGDFGIMIAVTTEK</sequence>
<evidence type="ECO:0000313" key="2">
    <source>
        <dbReference type="EMBL" id="SHF20608.1"/>
    </source>
</evidence>